<evidence type="ECO:0000313" key="1">
    <source>
        <dbReference type="EMBL" id="MFC0676088.1"/>
    </source>
</evidence>
<keyword evidence="1" id="KW-0808">Transferase</keyword>
<accession>A0ABV6RJH8</accession>
<dbReference type="EMBL" id="JBHLSV010000039">
    <property type="protein sequence ID" value="MFC0676088.1"/>
    <property type="molecule type" value="Genomic_DNA"/>
</dbReference>
<gene>
    <name evidence="1" type="ORF">ACFFF6_19225</name>
</gene>
<keyword evidence="1" id="KW-0418">Kinase</keyword>
<keyword evidence="2" id="KW-1185">Reference proteome</keyword>
<dbReference type="RefSeq" id="WP_376983132.1">
    <property type="nucleotide sequence ID" value="NZ_JBHLSV010000039.1"/>
</dbReference>
<name>A0ABV6RJH8_9MICO</name>
<evidence type="ECO:0000313" key="2">
    <source>
        <dbReference type="Proteomes" id="UP001589793"/>
    </source>
</evidence>
<dbReference type="GO" id="GO:0016301">
    <property type="term" value="F:kinase activity"/>
    <property type="evidence" value="ECO:0007669"/>
    <property type="project" value="UniProtKB-KW"/>
</dbReference>
<reference evidence="1 2" key="1">
    <citation type="submission" date="2024-09" db="EMBL/GenBank/DDBJ databases">
        <authorList>
            <person name="Sun Q."/>
            <person name="Mori K."/>
        </authorList>
    </citation>
    <scope>NUCLEOTIDE SEQUENCE [LARGE SCALE GENOMIC DNA]</scope>
    <source>
        <strain evidence="1 2">CICC 10874</strain>
    </source>
</reference>
<organism evidence="1 2">
    <name type="scientific">Brachybacterium hainanense</name>
    <dbReference type="NCBI Taxonomy" id="1541174"/>
    <lineage>
        <taxon>Bacteria</taxon>
        <taxon>Bacillati</taxon>
        <taxon>Actinomycetota</taxon>
        <taxon>Actinomycetes</taxon>
        <taxon>Micrococcales</taxon>
        <taxon>Dermabacteraceae</taxon>
        <taxon>Brachybacterium</taxon>
    </lineage>
</organism>
<dbReference type="Gene3D" id="3.40.50.300">
    <property type="entry name" value="P-loop containing nucleotide triphosphate hydrolases"/>
    <property type="match status" value="1"/>
</dbReference>
<protein>
    <submittedName>
        <fullName evidence="1">Nucleoside kinase</fullName>
    </submittedName>
</protein>
<sequence>MGRRNHLIDGLSGTGKTTVAEALQRRGHHVIHGDRDLAQRLDPGTGASTATGDFAAPLWDEDAVREIVADASRPVTFFCGGSRNHARLRHLFDEVLVLEVDLAALDRRLDARRDEDWGGDGPPPRELIHRWHRTGETLPPGVRIDAGRPVDEVIREILLRTGTSRLS</sequence>
<comment type="caution">
    <text evidence="1">The sequence shown here is derived from an EMBL/GenBank/DDBJ whole genome shotgun (WGS) entry which is preliminary data.</text>
</comment>
<dbReference type="Proteomes" id="UP001589793">
    <property type="component" value="Unassembled WGS sequence"/>
</dbReference>
<dbReference type="SUPFAM" id="SSF52540">
    <property type="entry name" value="P-loop containing nucleoside triphosphate hydrolases"/>
    <property type="match status" value="1"/>
</dbReference>
<proteinExistence type="predicted"/>
<dbReference type="InterPro" id="IPR027417">
    <property type="entry name" value="P-loop_NTPase"/>
</dbReference>